<dbReference type="PANTHER" id="PTHR23359">
    <property type="entry name" value="NUCLEOTIDE KINASE"/>
    <property type="match status" value="1"/>
</dbReference>
<keyword evidence="1 4" id="KW-0808">Transferase</keyword>
<evidence type="ECO:0000313" key="6">
    <source>
        <dbReference type="Proteomes" id="UP000039865"/>
    </source>
</evidence>
<keyword evidence="3 4" id="KW-0418">Kinase</keyword>
<proteinExistence type="inferred from homology"/>
<dbReference type="OrthoDB" id="439792at2759"/>
<gene>
    <name evidence="5" type="primary">Contig8530.g9106</name>
    <name evidence="5" type="ORF">STYLEM_2504</name>
</gene>
<evidence type="ECO:0000256" key="1">
    <source>
        <dbReference type="ARBA" id="ARBA00022679"/>
    </source>
</evidence>
<reference evidence="5 6" key="1">
    <citation type="submission" date="2014-06" db="EMBL/GenBank/DDBJ databases">
        <authorList>
            <person name="Swart Estienne"/>
        </authorList>
    </citation>
    <scope>NUCLEOTIDE SEQUENCE [LARGE SCALE GENOMIC DNA]</scope>
    <source>
        <strain evidence="5 6">130c</strain>
    </source>
</reference>
<name>A0A077ZUE2_STYLE</name>
<dbReference type="PRINTS" id="PR00094">
    <property type="entry name" value="ADENYLTKNASE"/>
</dbReference>
<dbReference type="AlphaFoldDB" id="A0A077ZUE2"/>
<dbReference type="InterPro" id="IPR027417">
    <property type="entry name" value="P-loop_NTPase"/>
</dbReference>
<dbReference type="Gene3D" id="3.40.50.300">
    <property type="entry name" value="P-loop containing nucleotide triphosphate hydrolases"/>
    <property type="match status" value="1"/>
</dbReference>
<dbReference type="SUPFAM" id="SSF52540">
    <property type="entry name" value="P-loop containing nucleoside triphosphate hydrolases"/>
    <property type="match status" value="1"/>
</dbReference>
<protein>
    <submittedName>
        <fullName evidence="5">Adenylate kinase</fullName>
    </submittedName>
</protein>
<dbReference type="CDD" id="cd01428">
    <property type="entry name" value="ADK"/>
    <property type="match status" value="1"/>
</dbReference>
<accession>A0A077ZUE2</accession>
<comment type="similarity">
    <text evidence="4">Belongs to the adenylate kinase family.</text>
</comment>
<dbReference type="GO" id="GO:0005524">
    <property type="term" value="F:ATP binding"/>
    <property type="evidence" value="ECO:0007669"/>
    <property type="project" value="InterPro"/>
</dbReference>
<organism evidence="5 6">
    <name type="scientific">Stylonychia lemnae</name>
    <name type="common">Ciliate</name>
    <dbReference type="NCBI Taxonomy" id="5949"/>
    <lineage>
        <taxon>Eukaryota</taxon>
        <taxon>Sar</taxon>
        <taxon>Alveolata</taxon>
        <taxon>Ciliophora</taxon>
        <taxon>Intramacronucleata</taxon>
        <taxon>Spirotrichea</taxon>
        <taxon>Stichotrichia</taxon>
        <taxon>Sporadotrichida</taxon>
        <taxon>Oxytrichidae</taxon>
        <taxon>Stylonychinae</taxon>
        <taxon>Stylonychia</taxon>
    </lineage>
</organism>
<evidence type="ECO:0000256" key="2">
    <source>
        <dbReference type="ARBA" id="ARBA00022741"/>
    </source>
</evidence>
<dbReference type="Pfam" id="PF00406">
    <property type="entry name" value="ADK"/>
    <property type="match status" value="1"/>
</dbReference>
<evidence type="ECO:0000256" key="3">
    <source>
        <dbReference type="ARBA" id="ARBA00022777"/>
    </source>
</evidence>
<dbReference type="InParanoid" id="A0A077ZUE2"/>
<dbReference type="GO" id="GO:0019205">
    <property type="term" value="F:nucleobase-containing compound kinase activity"/>
    <property type="evidence" value="ECO:0007669"/>
    <property type="project" value="InterPro"/>
</dbReference>
<dbReference type="EMBL" id="CCKQ01002436">
    <property type="protein sequence ID" value="CDW73523.1"/>
    <property type="molecule type" value="Genomic_DNA"/>
</dbReference>
<dbReference type="InterPro" id="IPR000850">
    <property type="entry name" value="Adenylat/UMP-CMP_kin"/>
</dbReference>
<dbReference type="HAMAP" id="MF_00235">
    <property type="entry name" value="Adenylate_kinase_Adk"/>
    <property type="match status" value="1"/>
</dbReference>
<dbReference type="OMA" id="FFKNSNC"/>
<dbReference type="Proteomes" id="UP000039865">
    <property type="component" value="Unassembled WGS sequence"/>
</dbReference>
<evidence type="ECO:0000256" key="4">
    <source>
        <dbReference type="RuleBase" id="RU003330"/>
    </source>
</evidence>
<sequence>MINQSAKTFLQRQLALTQLNLRGFAVAANQSKQIHLLLFGAPGVGKGTYSKLIEKDFDMPTFSMGEYFRGLINNPSADQADPFLNQVRGILRSGKLVNDQTVIDVVKNIKLSKKFDQHQGMQFDGVPRTLNQAKMMSEFLKIDLVINFFNRDDILLEKLMSRRVCPSCSKNYNVANINRDGYHMKPLLPKKDVCKCDVCNVNLVIRDDDKESIIKDRMDVYRNQTQPILDFYKSISQETKVIDFEAKKGIDDYPEIKQILKDTLKI</sequence>
<evidence type="ECO:0000313" key="5">
    <source>
        <dbReference type="EMBL" id="CDW73523.1"/>
    </source>
</evidence>
<keyword evidence="6" id="KW-1185">Reference proteome</keyword>
<keyword evidence="2" id="KW-0547">Nucleotide-binding</keyword>
<dbReference type="GO" id="GO:0006139">
    <property type="term" value="P:nucleobase-containing compound metabolic process"/>
    <property type="evidence" value="ECO:0007669"/>
    <property type="project" value="InterPro"/>
</dbReference>
<dbReference type="FunCoup" id="A0A077ZUE2">
    <property type="interactions" value="61"/>
</dbReference>